<reference evidence="5 6" key="1">
    <citation type="submission" date="2019-12" db="EMBL/GenBank/DDBJ databases">
        <title>Comparative genomics gives insights into the taxonomy of the Azoarcus-Aromatoleum group and reveals separate origins of nif in the plant-associated Azoarcus and non-plant-associated Aromatoleum sub-groups.</title>
        <authorList>
            <person name="Lafos M."/>
            <person name="Maluk M."/>
            <person name="Batista M."/>
            <person name="Junghare M."/>
            <person name="Carmona M."/>
            <person name="Faoro H."/>
            <person name="Cruz L.M."/>
            <person name="Battistoni F."/>
            <person name="De Souza E."/>
            <person name="Pedrosa F."/>
            <person name="Chen W.-M."/>
            <person name="Poole P.S."/>
            <person name="Dixon R.A."/>
            <person name="James E.K."/>
        </authorList>
    </citation>
    <scope>NUCLEOTIDE SEQUENCE [LARGE SCALE GENOMIC DNA]</scope>
    <source>
        <strain evidence="5 6">T</strain>
    </source>
</reference>
<evidence type="ECO:0000313" key="5">
    <source>
        <dbReference type="EMBL" id="NMF98269.1"/>
    </source>
</evidence>
<protein>
    <submittedName>
        <fullName evidence="5">Acetate kinase</fullName>
    </submittedName>
</protein>
<evidence type="ECO:0000256" key="1">
    <source>
        <dbReference type="ARBA" id="ARBA00004442"/>
    </source>
</evidence>
<name>A0ABX1NG83_9RHOO</name>
<proteinExistence type="predicted"/>
<dbReference type="GO" id="GO:0016301">
    <property type="term" value="F:kinase activity"/>
    <property type="evidence" value="ECO:0007669"/>
    <property type="project" value="UniProtKB-KW"/>
</dbReference>
<feature type="compositionally biased region" description="Low complexity" evidence="3">
    <location>
        <begin position="82"/>
        <end position="94"/>
    </location>
</feature>
<keyword evidence="4" id="KW-0732">Signal</keyword>
<accession>A0ABX1NG83</accession>
<comment type="caution">
    <text evidence="5">The sequence shown here is derived from an EMBL/GenBank/DDBJ whole genome shotgun (WGS) entry which is preliminary data.</text>
</comment>
<keyword evidence="5" id="KW-0418">Kinase</keyword>
<comment type="subcellular location">
    <subcellularLocation>
        <location evidence="1">Cell outer membrane</location>
    </subcellularLocation>
</comment>
<feature type="chain" id="PRO_5046757427" evidence="4">
    <location>
        <begin position="31"/>
        <end position="441"/>
    </location>
</feature>
<keyword evidence="6" id="KW-1185">Reference proteome</keyword>
<dbReference type="EMBL" id="WTVS01000024">
    <property type="protein sequence ID" value="NMF98269.1"/>
    <property type="molecule type" value="Genomic_DNA"/>
</dbReference>
<keyword evidence="5" id="KW-0808">Transferase</keyword>
<evidence type="ECO:0000256" key="2">
    <source>
        <dbReference type="SAM" id="Coils"/>
    </source>
</evidence>
<gene>
    <name evidence="5" type="ORF">GPA27_12830</name>
</gene>
<organism evidence="5 6">
    <name type="scientific">Aromatoleum toluolicum</name>
    <dbReference type="NCBI Taxonomy" id="90060"/>
    <lineage>
        <taxon>Bacteria</taxon>
        <taxon>Pseudomonadati</taxon>
        <taxon>Pseudomonadota</taxon>
        <taxon>Betaproteobacteria</taxon>
        <taxon>Rhodocyclales</taxon>
        <taxon>Rhodocyclaceae</taxon>
        <taxon>Aromatoleum</taxon>
    </lineage>
</organism>
<keyword evidence="2" id="KW-0175">Coiled coil</keyword>
<dbReference type="SUPFAM" id="SSF56925">
    <property type="entry name" value="OMPA-like"/>
    <property type="match status" value="1"/>
</dbReference>
<dbReference type="Proteomes" id="UP000634522">
    <property type="component" value="Unassembled WGS sequence"/>
</dbReference>
<feature type="signal peptide" evidence="4">
    <location>
        <begin position="1"/>
        <end position="30"/>
    </location>
</feature>
<evidence type="ECO:0000313" key="6">
    <source>
        <dbReference type="Proteomes" id="UP000634522"/>
    </source>
</evidence>
<feature type="region of interest" description="Disordered" evidence="3">
    <location>
        <begin position="81"/>
        <end position="137"/>
    </location>
</feature>
<feature type="coiled-coil region" evidence="2">
    <location>
        <begin position="39"/>
        <end position="73"/>
    </location>
</feature>
<sequence length="441" mass="47048">MKALAHRQGRMLGCSLAGLVIATCGSAAHADEGSFTASMAALKERIEEQARQIEALKRDLAQQQMLIDGMQRTRDIGEVRGRGTASAGAVAAPSATPPEPVSPPRPPQQLAQAPKPVGQAPERPKENRPPAVAPIFEQPGVLTPPGKWLVEPSLQYAHSSSNRVALVGYTIIPAIVIGLIDVREVKSDTFIGALTVRRGITNRFELEAKIPYVYRTDTSVSRPVGAGAAADTSFDVDGHGLGDIEFTGRYQLNDGGAEDPYYIASLRVKTRTGKDPFEVKVDRTIRGTTGTGLQTEMPTGSGFYTVQPGLTVLLPSDPVVFFGGVSYQHSFARDNVKQKTNDGDLDLGKVEPGGAVGFNFGMGLALNDRSSFSIGYDHLSVGKVRVGGRRPTTSIRAQLGTLLLGYSYRLNSGNTLNLTIGAGLTEDAPDLQLTLRMPLQL</sequence>
<feature type="compositionally biased region" description="Pro residues" evidence="3">
    <location>
        <begin position="95"/>
        <end position="107"/>
    </location>
</feature>
<dbReference type="InterPro" id="IPR011250">
    <property type="entry name" value="OMP/PagP_B-barrel"/>
</dbReference>
<evidence type="ECO:0000256" key="4">
    <source>
        <dbReference type="SAM" id="SignalP"/>
    </source>
</evidence>
<evidence type="ECO:0000256" key="3">
    <source>
        <dbReference type="SAM" id="MobiDB-lite"/>
    </source>
</evidence>